<dbReference type="VEuPathDB" id="FungiDB:CPSG_09218"/>
<proteinExistence type="predicted"/>
<feature type="non-terminal residue" evidence="1">
    <location>
        <position position="179"/>
    </location>
</feature>
<dbReference type="Proteomes" id="UP000002497">
    <property type="component" value="Unassembled WGS sequence"/>
</dbReference>
<dbReference type="VEuPathDB" id="FungiDB:D8B26_002483"/>
<dbReference type="AlphaFoldDB" id="E9DHB9"/>
<evidence type="ECO:0000313" key="2">
    <source>
        <dbReference type="Proteomes" id="UP000002497"/>
    </source>
</evidence>
<sequence>MVRSGPVNLSTLPLEQLWVLAELHHFSGHTQHAGCVIRVLLVVSRKQQCQQTCLQHHCLPTLPVGGYILTNRSATRGTLNSMSTACVRKYFHSAPLAPQLKAARSWRVVQCNTKVPILAILDWSDDPNNPIGSAYIIMEHAGGVPLQEAWADMPSDKKVKCIGAICTSILPISELDFLA</sequence>
<dbReference type="HOGENOM" id="CLU_1506907_0_0_1"/>
<protein>
    <submittedName>
        <fullName evidence="1">Uncharacterized protein</fullName>
    </submittedName>
</protein>
<evidence type="ECO:0000313" key="1">
    <source>
        <dbReference type="EMBL" id="EFW14144.1"/>
    </source>
</evidence>
<accession>E9DHB9</accession>
<name>E9DHB9_COCPS</name>
<gene>
    <name evidence="1" type="ORF">CPSG_09218</name>
</gene>
<dbReference type="STRING" id="443226.E9DHB9"/>
<organism evidence="2">
    <name type="scientific">Coccidioides posadasii (strain RMSCC 757 / Silveira)</name>
    <name type="common">Valley fever fungus</name>
    <dbReference type="NCBI Taxonomy" id="443226"/>
    <lineage>
        <taxon>Eukaryota</taxon>
        <taxon>Fungi</taxon>
        <taxon>Dikarya</taxon>
        <taxon>Ascomycota</taxon>
        <taxon>Pezizomycotina</taxon>
        <taxon>Eurotiomycetes</taxon>
        <taxon>Eurotiomycetidae</taxon>
        <taxon>Onygenales</taxon>
        <taxon>Onygenaceae</taxon>
        <taxon>Coccidioides</taxon>
    </lineage>
</organism>
<reference evidence="2" key="1">
    <citation type="journal article" date="2010" name="Genome Res.">
        <title>Population genomic sequencing of Coccidioides fungi reveals recent hybridization and transposon control.</title>
        <authorList>
            <person name="Neafsey D.E."/>
            <person name="Barker B.M."/>
            <person name="Sharpton T.J."/>
            <person name="Stajich J.E."/>
            <person name="Park D.J."/>
            <person name="Whiston E."/>
            <person name="Hung C.-Y."/>
            <person name="McMahan C."/>
            <person name="White J."/>
            <person name="Sykes S."/>
            <person name="Heiman D."/>
            <person name="Young S."/>
            <person name="Zeng Q."/>
            <person name="Abouelleil A."/>
            <person name="Aftuck L."/>
            <person name="Bessette D."/>
            <person name="Brown A."/>
            <person name="FitzGerald M."/>
            <person name="Lui A."/>
            <person name="Macdonald J.P."/>
            <person name="Priest M."/>
            <person name="Orbach M.J."/>
            <person name="Galgiani J.N."/>
            <person name="Kirkland T.N."/>
            <person name="Cole G.T."/>
            <person name="Birren B.W."/>
            <person name="Henn M.R."/>
            <person name="Taylor J.W."/>
            <person name="Rounsley S.D."/>
        </authorList>
    </citation>
    <scope>NUCLEOTIDE SEQUENCE [LARGE SCALE GENOMIC DNA]</scope>
    <source>
        <strain evidence="2">RMSCC 757 / Silveira</strain>
    </source>
</reference>
<keyword evidence="2" id="KW-1185">Reference proteome</keyword>
<reference evidence="2" key="2">
    <citation type="submission" date="2010-03" db="EMBL/GenBank/DDBJ databases">
        <title>The genome sequence of Coccidioides posadasii strain Silveira.</title>
        <authorList>
            <consortium name="The Broad Institute Genome Sequencing Center for Infectious Disease"/>
            <person name="Neafsey D."/>
            <person name="Orbach M."/>
            <person name="Henn M.R."/>
            <person name="Cole G.T."/>
            <person name="Galgiani J."/>
            <person name="Gardner M.J."/>
            <person name="Kirkland T.N."/>
            <person name="Taylor J.W."/>
            <person name="Young S.K."/>
            <person name="Zeng Q."/>
            <person name="Koehrsen M."/>
            <person name="Alvarado L."/>
            <person name="Berlin A."/>
            <person name="Borenstein D."/>
            <person name="Chapman S.B."/>
            <person name="Chen Z."/>
            <person name="Engels R."/>
            <person name="Freedman E."/>
            <person name="Gellesch M."/>
            <person name="Goldberg J."/>
            <person name="Griggs A."/>
            <person name="Gujja S."/>
            <person name="Heilman E."/>
            <person name="Heiman D."/>
            <person name="Howarth C."/>
            <person name="Jen D."/>
            <person name="Larson L."/>
            <person name="Mehta T."/>
            <person name="Neiman D."/>
            <person name="Park D."/>
            <person name="Pearson M."/>
            <person name="Richards J."/>
            <person name="Roberts A."/>
            <person name="Saif S."/>
            <person name="Shea T."/>
            <person name="Shenoy N."/>
            <person name="Sisk P."/>
            <person name="Stolte C."/>
            <person name="Sykes S."/>
            <person name="Walk T."/>
            <person name="White J."/>
            <person name="Yandava C."/>
            <person name="Haas B."/>
            <person name="Nusbaum C."/>
            <person name="Birren B."/>
        </authorList>
    </citation>
    <scope>NUCLEOTIDE SEQUENCE [LARGE SCALE GENOMIC DNA]</scope>
    <source>
        <strain evidence="2">RMSCC 757 / Silveira</strain>
    </source>
</reference>
<dbReference type="EMBL" id="GL636508">
    <property type="protein sequence ID" value="EFW14144.1"/>
    <property type="molecule type" value="Genomic_DNA"/>
</dbReference>